<reference evidence="3" key="1">
    <citation type="submission" date="2018-01" db="EMBL/GenBank/DDBJ databases">
        <title>An insight into the sialome of Amazonian anophelines.</title>
        <authorList>
            <person name="Ribeiro J.M."/>
            <person name="Scarpassa V."/>
            <person name="Calvo E."/>
        </authorList>
    </citation>
    <scope>NUCLEOTIDE SEQUENCE</scope>
</reference>
<dbReference type="AlphaFoldDB" id="A0A2M4D7Y2"/>
<keyword evidence="1" id="KW-0472">Membrane</keyword>
<feature type="chain" id="PRO_5014882646" description="Secreted protein" evidence="2">
    <location>
        <begin position="19"/>
        <end position="71"/>
    </location>
</feature>
<sequence>MLFWFVSINGLFSLPLLASPVNTTIPLVYGFVLSFLPPFSLAVLQSWFQTSRTLFCLRSLDETKDARYIEN</sequence>
<organism evidence="3">
    <name type="scientific">Anopheles darlingi</name>
    <name type="common">Mosquito</name>
    <dbReference type="NCBI Taxonomy" id="43151"/>
    <lineage>
        <taxon>Eukaryota</taxon>
        <taxon>Metazoa</taxon>
        <taxon>Ecdysozoa</taxon>
        <taxon>Arthropoda</taxon>
        <taxon>Hexapoda</taxon>
        <taxon>Insecta</taxon>
        <taxon>Pterygota</taxon>
        <taxon>Neoptera</taxon>
        <taxon>Endopterygota</taxon>
        <taxon>Diptera</taxon>
        <taxon>Nematocera</taxon>
        <taxon>Culicoidea</taxon>
        <taxon>Culicidae</taxon>
        <taxon>Anophelinae</taxon>
        <taxon>Anopheles</taxon>
    </lineage>
</organism>
<name>A0A2M4D7Y2_ANODA</name>
<accession>A0A2M4D7Y2</accession>
<feature type="transmembrane region" description="Helical" evidence="1">
    <location>
        <begin position="28"/>
        <end position="48"/>
    </location>
</feature>
<keyword evidence="2" id="KW-0732">Signal</keyword>
<keyword evidence="1" id="KW-0812">Transmembrane</keyword>
<evidence type="ECO:0000313" key="3">
    <source>
        <dbReference type="EMBL" id="MBW73647.1"/>
    </source>
</evidence>
<proteinExistence type="predicted"/>
<keyword evidence="1" id="KW-1133">Transmembrane helix</keyword>
<evidence type="ECO:0000256" key="2">
    <source>
        <dbReference type="SAM" id="SignalP"/>
    </source>
</evidence>
<protein>
    <recommendedName>
        <fullName evidence="4">Secreted protein</fullName>
    </recommendedName>
</protein>
<dbReference type="EMBL" id="GGFL01009469">
    <property type="protein sequence ID" value="MBW73647.1"/>
    <property type="molecule type" value="Transcribed_RNA"/>
</dbReference>
<feature type="signal peptide" evidence="2">
    <location>
        <begin position="1"/>
        <end position="18"/>
    </location>
</feature>
<evidence type="ECO:0008006" key="4">
    <source>
        <dbReference type="Google" id="ProtNLM"/>
    </source>
</evidence>
<evidence type="ECO:0000256" key="1">
    <source>
        <dbReference type="SAM" id="Phobius"/>
    </source>
</evidence>